<dbReference type="InterPro" id="IPR011050">
    <property type="entry name" value="Pectin_lyase_fold/virulence"/>
</dbReference>
<feature type="transmembrane region" description="Helical" evidence="1">
    <location>
        <begin position="1529"/>
        <end position="1546"/>
    </location>
</feature>
<evidence type="ECO:0000256" key="1">
    <source>
        <dbReference type="SAM" id="Phobius"/>
    </source>
</evidence>
<feature type="transmembrane region" description="Helical" evidence="1">
    <location>
        <begin position="1277"/>
        <end position="1296"/>
    </location>
</feature>
<evidence type="ECO:0000313" key="3">
    <source>
        <dbReference type="EMBL" id="KAK7249890.1"/>
    </source>
</evidence>
<protein>
    <submittedName>
        <fullName evidence="3">Serine-type peptidase</fullName>
    </submittedName>
</protein>
<name>A0ABR1G9J6_AURAN</name>
<dbReference type="EMBL" id="JBBJCI010000039">
    <property type="protein sequence ID" value="KAK7249890.1"/>
    <property type="molecule type" value="Genomic_DNA"/>
</dbReference>
<dbReference type="PROSITE" id="PS51257">
    <property type="entry name" value="PROKAR_LIPOPROTEIN"/>
    <property type="match status" value="1"/>
</dbReference>
<feature type="transmembrane region" description="Helical" evidence="1">
    <location>
        <begin position="1235"/>
        <end position="1256"/>
    </location>
</feature>
<evidence type="ECO:0000256" key="2">
    <source>
        <dbReference type="SAM" id="SignalP"/>
    </source>
</evidence>
<proteinExistence type="predicted"/>
<dbReference type="Proteomes" id="UP001363151">
    <property type="component" value="Unassembled WGS sequence"/>
</dbReference>
<sequence length="1711" mass="173451">MVARGLLAAALAASCALATDVATFGDLAAVNAAGGSADVGAATIAFDDTLNVTTSLAVAGGGGATLDGNGRTLFRVVAGGRLELARLSITGAVGDAIAVEADGFARLSRVALFGNAGGAPLAVVDGSATVAFSSFYDNVNWAGVGGGAVSFLSAGGGRSLSVANCTFRNNSALDGGALFAATGPDETALGPLANASRDVVRVENASFEGNWAPYRGGSIVVCGLVDFHLAGAVVRDSYASEAGALYVFDGAGLNASDVGGGATLGGFQSRGETPRASAADWVVAGNYRPYFGGGLLVTCAATFEGLVLDGNAADWYGGGLASSVGGDVVLRRAVVSGNVLYDAEPLGDLMMGGAGVAAAVGPLVIEDSLFVGNSAGDGGGGGVAARQGGLICANCTFAGNDAADGGAALLEGATTHVFEGAAFFANVARANGGALALGAGGPEVHVRGRAAFERNVAGGDGGAVHVGEDARLVAAPGCVPATAAITIASGDAEYLSAALVRLGGAGARRLDDAAYAYAYDAYAYEAPYDIPGNKTLEDFVDFFGASTYLFSAGTASQSRRVCLEPGSYAAVLQSDGGYGWAGEVFSVVAGRDAVVEATVPYLGVGITTTFDVAFFGDQAGAALAFVGNGAGGAGGAVAVEGGAAELGDARPRSATAPLGGRRRRRDADGLVALRRAELASNAAAADGGGVQVEAYGSVFAEDCVFANNTALLAPAAAACCAGRRGGAVVGGAFVGNAAAAGGGVGAVYSDALPLKLTGVRFEANAAAGGGGLDAVASGVRVDARAFVGNAAAGDGGALRVDASSTVVIDGGNATAPDVFDTSGDTHAADPTIFDDGIWGPALRGCAAPFALLTVVVDTATATSGTCPSHWDYGGPSCDIVNVDCDALETDYGFDCGGCGCNQFRFEANRFFEIASSGGFHVVGPETWISGQLVPSSCRWPRRALADNTAGAAGGGLYHETAAAPPGFGATRRSGNGAGGYGDDAATPPRSMVRAANGSCDAPWNSARPNPCPLAFAIYDAYGALATSAEAVAVAVDVDAWSGAQLKNSDAPFVGGVAALATLTITDAPGSPVNVTATASSPLFGSASAAASASLAPVGVALRVRSCLPGEAIVEGRVCVPCPPGTYNTAPGGACVTTACDDDGFECDAPGRSIETLPLEKGYMRQRDDSEKPIACVGLARNELNCPGGVAAGCAAEGHGEGATCSVCAGRYFFDVERATCEKCGNTLSDAAPATVASIVLILVGFALLLYLLVFMASSTKDVKKTGKFGRLRNKLKAKWKIVFVGFNIMASMPAMLPEVTYPRMYGDMLKSIDFLKLDIGASLPLTCLPTSGGGHYETLLFMTLAPLVVIALVLALSLVRARCSGAAPPNLATSLVSVTVLVTYLVLPAVTTTIFRTLDCVELDDPKTAGTAKFLRAHYPTRCDASGPYGFYFFYAVACVFVWPIGVPLLYFLELYRRRDALNPDVGGDDKEAKARAIAAREADLSVVHLQLLYGPYEPAYYLWEVFEMGRRLCATSLLLAFDGPISKLYFSIFLGLLTVKMYAYFSPFISDSDDTLAETINYVVVFMFLGALSAFLQAFDSQLDYFFIAINLMCVVIILALCYSDINREKAALKFALGEARELHRSLSRRFSSSKLGDDLGPGDEAAEAPAFDREPAGAAPGAAEAVTITELAVGGVSLASTDGDQRQCGAPYGCDAQLSCAAWLGEDDA</sequence>
<feature type="transmembrane region" description="Helical" evidence="1">
    <location>
        <begin position="1432"/>
        <end position="1453"/>
    </location>
</feature>
<feature type="transmembrane region" description="Helical" evidence="1">
    <location>
        <begin position="1371"/>
        <end position="1395"/>
    </location>
</feature>
<feature type="transmembrane region" description="Helical" evidence="1">
    <location>
        <begin position="1587"/>
        <end position="1607"/>
    </location>
</feature>
<keyword evidence="4" id="KW-1185">Reference proteome</keyword>
<feature type="transmembrane region" description="Helical" evidence="1">
    <location>
        <begin position="1561"/>
        <end position="1580"/>
    </location>
</feature>
<feature type="chain" id="PRO_5045403571" evidence="2">
    <location>
        <begin position="19"/>
        <end position="1711"/>
    </location>
</feature>
<dbReference type="SUPFAM" id="SSF51126">
    <property type="entry name" value="Pectin lyase-like"/>
    <property type="match status" value="2"/>
</dbReference>
<keyword evidence="1" id="KW-0812">Transmembrane</keyword>
<dbReference type="PANTHER" id="PTHR11319">
    <property type="entry name" value="G PROTEIN-COUPLED RECEPTOR-RELATED"/>
    <property type="match status" value="1"/>
</dbReference>
<dbReference type="InterPro" id="IPR009030">
    <property type="entry name" value="Growth_fac_rcpt_cys_sf"/>
</dbReference>
<keyword evidence="1" id="KW-0472">Membrane</keyword>
<evidence type="ECO:0000313" key="4">
    <source>
        <dbReference type="Proteomes" id="UP001363151"/>
    </source>
</evidence>
<feature type="transmembrane region" description="Helical" evidence="1">
    <location>
        <begin position="1339"/>
        <end position="1359"/>
    </location>
</feature>
<dbReference type="SUPFAM" id="SSF57184">
    <property type="entry name" value="Growth factor receptor domain"/>
    <property type="match status" value="1"/>
</dbReference>
<gene>
    <name evidence="3" type="ORF">SO694_00005360</name>
</gene>
<keyword evidence="1" id="KW-1133">Transmembrane helix</keyword>
<organism evidence="3 4">
    <name type="scientific">Aureococcus anophagefferens</name>
    <name type="common">Harmful bloom alga</name>
    <dbReference type="NCBI Taxonomy" id="44056"/>
    <lineage>
        <taxon>Eukaryota</taxon>
        <taxon>Sar</taxon>
        <taxon>Stramenopiles</taxon>
        <taxon>Ochrophyta</taxon>
        <taxon>Pelagophyceae</taxon>
        <taxon>Pelagomonadales</taxon>
        <taxon>Pelagomonadaceae</taxon>
        <taxon>Aureococcus</taxon>
    </lineage>
</organism>
<dbReference type="PANTHER" id="PTHR11319:SF35">
    <property type="entry name" value="OUTER MEMBRANE PROTEIN PMPC-RELATED"/>
    <property type="match status" value="1"/>
</dbReference>
<comment type="caution">
    <text evidence="3">The sequence shown here is derived from an EMBL/GenBank/DDBJ whole genome shotgun (WGS) entry which is preliminary data.</text>
</comment>
<feature type="signal peptide" evidence="2">
    <location>
        <begin position="1"/>
        <end position="18"/>
    </location>
</feature>
<keyword evidence="2" id="KW-0732">Signal</keyword>
<reference evidence="3 4" key="1">
    <citation type="submission" date="2024-03" db="EMBL/GenBank/DDBJ databases">
        <title>Aureococcus anophagefferens CCMP1851 and Kratosvirus quantuckense: Draft genome of a second virus-susceptible host strain in the model system.</title>
        <authorList>
            <person name="Chase E."/>
            <person name="Truchon A.R."/>
            <person name="Schepens W."/>
            <person name="Wilhelm S.W."/>
        </authorList>
    </citation>
    <scope>NUCLEOTIDE SEQUENCE [LARGE SCALE GENOMIC DNA]</scope>
    <source>
        <strain evidence="3 4">CCMP1851</strain>
    </source>
</reference>
<accession>A0ABR1G9J6</accession>